<sequence>MSSEFAIRVDNVSKRYALFKTPMQRIRGLLFNGSKKQEYFQALQPLSFDITRGRFLGIIGQNGSGKSTLLQLISGILLPSTGSVSVTGRVAALLELGAGFNPEFTGRENARLNAQILGISGKQFEQVFPEIEAFADIGEFIDSPVKSYSSGMFVRLAFAVQACIDPDVLIVDEALAVGDIFFRLKCYERLERLRDKGCTVILVTHSMDDVMHYCDQVLLLHRGEAVFLGDATEAINRYYALGHVNARKLINEDAARLNEAAAHMTDISNEVEVGDAPAWPQEAYIDTTQREQTGDGLIECVRIALTNAQDEARQVFHQFDTLRVHAEFRARADLETPVAGFVVRTDRGVIVHGRNSGQCGSPVPKRIKDGQLLRVVYDIPLDFSAGEYLLDLGFATWPTLLFEKISSSTMAEIESSSARHCVLSGAASFSIVPKGHLGFSAQPFYGIANVGSAVRVSIVG</sequence>
<dbReference type="InterPro" id="IPR050683">
    <property type="entry name" value="Bact_Polysacc_Export_ATP-bd"/>
</dbReference>
<dbReference type="InterPro" id="IPR015860">
    <property type="entry name" value="ABC_transpr_TagH-like"/>
</dbReference>
<dbReference type="CDD" id="cd03220">
    <property type="entry name" value="ABC_KpsT_Wzt"/>
    <property type="match status" value="1"/>
</dbReference>
<evidence type="ECO:0000256" key="3">
    <source>
        <dbReference type="ARBA" id="ARBA00022741"/>
    </source>
</evidence>
<dbReference type="GO" id="GO:0016020">
    <property type="term" value="C:membrane"/>
    <property type="evidence" value="ECO:0007669"/>
    <property type="project" value="InterPro"/>
</dbReference>
<dbReference type="PROSITE" id="PS00211">
    <property type="entry name" value="ABC_TRANSPORTER_1"/>
    <property type="match status" value="1"/>
</dbReference>
<dbReference type="AlphaFoldDB" id="A0A077F551"/>
<dbReference type="InterPro" id="IPR003593">
    <property type="entry name" value="AAA+_ATPase"/>
</dbReference>
<dbReference type="GO" id="GO:0005524">
    <property type="term" value="F:ATP binding"/>
    <property type="evidence" value="ECO:0007669"/>
    <property type="project" value="UniProtKB-KW"/>
</dbReference>
<dbReference type="SUPFAM" id="SSF52540">
    <property type="entry name" value="P-loop containing nucleoside triphosphate hydrolases"/>
    <property type="match status" value="1"/>
</dbReference>
<evidence type="ECO:0000313" key="6">
    <source>
        <dbReference type="EMBL" id="AIL60617.1"/>
    </source>
</evidence>
<accession>A0A077F551</accession>
<dbReference type="Gene3D" id="3.40.50.300">
    <property type="entry name" value="P-loop containing nucleotide triphosphate hydrolases"/>
    <property type="match status" value="1"/>
</dbReference>
<dbReference type="GO" id="GO:0016887">
    <property type="term" value="F:ATP hydrolysis activity"/>
    <property type="evidence" value="ECO:0007669"/>
    <property type="project" value="InterPro"/>
</dbReference>
<dbReference type="PANTHER" id="PTHR46743">
    <property type="entry name" value="TEICHOIC ACIDS EXPORT ATP-BINDING PROTEIN TAGH"/>
    <property type="match status" value="1"/>
</dbReference>
<dbReference type="PANTHER" id="PTHR46743:SF2">
    <property type="entry name" value="TEICHOIC ACIDS EXPORT ATP-BINDING PROTEIN TAGH"/>
    <property type="match status" value="1"/>
</dbReference>
<dbReference type="Pfam" id="PF14524">
    <property type="entry name" value="Wzt_C"/>
    <property type="match status" value="1"/>
</dbReference>
<dbReference type="SMART" id="SM00382">
    <property type="entry name" value="AAA"/>
    <property type="match status" value="1"/>
</dbReference>
<evidence type="ECO:0000256" key="4">
    <source>
        <dbReference type="ARBA" id="ARBA00022840"/>
    </source>
</evidence>
<dbReference type="InterPro" id="IPR027417">
    <property type="entry name" value="P-loop_NTPase"/>
</dbReference>
<comment type="similarity">
    <text evidence="1">Belongs to the ABC transporter superfamily.</text>
</comment>
<name>A0A077F551_9PSED</name>
<dbReference type="EMBL" id="CP009048">
    <property type="protein sequence ID" value="AIL60617.1"/>
    <property type="molecule type" value="Genomic_DNA"/>
</dbReference>
<dbReference type="Proteomes" id="UP000028931">
    <property type="component" value="Chromosome"/>
</dbReference>
<dbReference type="InterPro" id="IPR017871">
    <property type="entry name" value="ABC_transporter-like_CS"/>
</dbReference>
<evidence type="ECO:0000256" key="2">
    <source>
        <dbReference type="ARBA" id="ARBA00022448"/>
    </source>
</evidence>
<protein>
    <submittedName>
        <fullName evidence="6">O-antigen ABC transporter, ATP-binding protein Wzt</fullName>
    </submittedName>
</protein>
<dbReference type="InterPro" id="IPR003439">
    <property type="entry name" value="ABC_transporter-like_ATP-bd"/>
</dbReference>
<dbReference type="PROSITE" id="PS50893">
    <property type="entry name" value="ABC_TRANSPORTER_2"/>
    <property type="match status" value="1"/>
</dbReference>
<dbReference type="RefSeq" id="WP_038608326.1">
    <property type="nucleotide sequence ID" value="NZ_CP009048.1"/>
</dbReference>
<organism evidence="6 7">
    <name type="scientific">Pseudomonas alkylphenolica</name>
    <dbReference type="NCBI Taxonomy" id="237609"/>
    <lineage>
        <taxon>Bacteria</taxon>
        <taxon>Pseudomonadati</taxon>
        <taxon>Pseudomonadota</taxon>
        <taxon>Gammaproteobacteria</taxon>
        <taxon>Pseudomonadales</taxon>
        <taxon>Pseudomonadaceae</taxon>
        <taxon>Pseudomonas</taxon>
    </lineage>
</organism>
<feature type="domain" description="ABC transporter" evidence="5">
    <location>
        <begin position="7"/>
        <end position="247"/>
    </location>
</feature>
<proteinExistence type="inferred from homology"/>
<dbReference type="HOGENOM" id="CLU_000604_101_1_6"/>
<dbReference type="eggNOG" id="COG1134">
    <property type="taxonomic scope" value="Bacteria"/>
</dbReference>
<gene>
    <name evidence="6" type="ORF">PSAKL28_13910</name>
</gene>
<dbReference type="Pfam" id="PF00005">
    <property type="entry name" value="ABC_tran"/>
    <property type="match status" value="1"/>
</dbReference>
<dbReference type="Gene3D" id="2.70.50.60">
    <property type="entry name" value="abc- transporter (atp binding component) like domain"/>
    <property type="match status" value="1"/>
</dbReference>
<keyword evidence="2" id="KW-0813">Transport</keyword>
<evidence type="ECO:0000259" key="5">
    <source>
        <dbReference type="PROSITE" id="PS50893"/>
    </source>
</evidence>
<keyword evidence="3" id="KW-0547">Nucleotide-binding</keyword>
<evidence type="ECO:0000256" key="1">
    <source>
        <dbReference type="ARBA" id="ARBA00005417"/>
    </source>
</evidence>
<dbReference type="KEGG" id="palk:PSAKL28_13910"/>
<reference evidence="6 7" key="1">
    <citation type="submission" date="2014-07" db="EMBL/GenBank/DDBJ databases">
        <authorList>
            <person name="Lee K."/>
            <person name="Lim J.Y."/>
            <person name="Hwang I."/>
        </authorList>
    </citation>
    <scope>NUCLEOTIDE SEQUENCE [LARGE SCALE GENOMIC DNA]</scope>
    <source>
        <strain evidence="6 7">KL28</strain>
    </source>
</reference>
<dbReference type="InterPro" id="IPR029439">
    <property type="entry name" value="Wzt_C"/>
</dbReference>
<evidence type="ECO:0000313" key="7">
    <source>
        <dbReference type="Proteomes" id="UP000028931"/>
    </source>
</evidence>
<dbReference type="CDD" id="cd10147">
    <property type="entry name" value="Wzt_C-like"/>
    <property type="match status" value="1"/>
</dbReference>
<keyword evidence="4 6" id="KW-0067">ATP-binding</keyword>
<dbReference type="OrthoDB" id="9778870at2"/>
<dbReference type="GO" id="GO:0140359">
    <property type="term" value="F:ABC-type transporter activity"/>
    <property type="evidence" value="ECO:0007669"/>
    <property type="project" value="InterPro"/>
</dbReference>